<feature type="compositionally biased region" description="Low complexity" evidence="7">
    <location>
        <begin position="552"/>
        <end position="585"/>
    </location>
</feature>
<dbReference type="PROSITE" id="PS51051">
    <property type="entry name" value="DSL"/>
    <property type="match status" value="3"/>
</dbReference>
<feature type="disulfide bond" evidence="5">
    <location>
        <begin position="169"/>
        <end position="178"/>
    </location>
</feature>
<dbReference type="Gene3D" id="2.10.25.140">
    <property type="match status" value="6"/>
</dbReference>
<dbReference type="Pfam" id="PF01414">
    <property type="entry name" value="DSL"/>
    <property type="match status" value="3"/>
</dbReference>
<dbReference type="SMART" id="SM00051">
    <property type="entry name" value="DSL"/>
    <property type="match status" value="3"/>
</dbReference>
<evidence type="ECO:0000256" key="4">
    <source>
        <dbReference type="ARBA" id="ARBA00023157"/>
    </source>
</evidence>
<feature type="disulfide bond" evidence="5">
    <location>
        <begin position="203"/>
        <end position="212"/>
    </location>
</feature>
<organism evidence="11 12">
    <name type="scientific">Exaiptasia diaphana</name>
    <name type="common">Tropical sea anemone</name>
    <name type="synonym">Aiptasia pulchella</name>
    <dbReference type="NCBI Taxonomy" id="2652724"/>
    <lineage>
        <taxon>Eukaryota</taxon>
        <taxon>Metazoa</taxon>
        <taxon>Cnidaria</taxon>
        <taxon>Anthozoa</taxon>
        <taxon>Hexacorallia</taxon>
        <taxon>Actiniaria</taxon>
        <taxon>Aiptasiidae</taxon>
        <taxon>Exaiptasia</taxon>
    </lineage>
</organism>
<feature type="signal peptide" evidence="9">
    <location>
        <begin position="1"/>
        <end position="21"/>
    </location>
</feature>
<sequence>MMYSTLLVSAMIFNLLVTTSGTHGVFEVKFIKFENPTGRDFNGGYCDTFNDCDTYLQICIGSPRPPMSSTCTANFKQYEAPSNTNSFDINTEPYSFQFSKLQKDFGTYVEAWDDDTKPNKDDKIDTFWFDFQNQPSANGSIPNWTTKSQKGRRTKSTKCTLYYKFRIYCSTHYYGKTCDKYCKYTDSFRNGHYSCDSTGEKICHPNWYGQNCTVYCKPTDGLDGHYSCSIEGTKVCHPYWYGQNCTVYCKPTDGWDGHYNCSLEGSKVCHPNWYGQNCTVYCKPTDGLDGHYNCSLEGSKVCHPNWYVQNCTVYCKSTDGLIGHYNCSLEGSKVCHPNWYGDKCSRFCKPRNDSFGHYVCNTTTGHKICRAGWYDANCTLMSFIPSSSAISTLISSSHSVLSDSTKNMASIPKSLVFSSSYSSTSRDITMTTMLPFSSSIHSSLSTRCDTSSVGRLYSSSPWLISTLSHSTNTKYISTTGNVLHSSVKIASMTLSPSIVLNSSISSKKSISRPFTSISTKSISLPFTSISSQIISLPSTSISSKSTSLPFTSISSKSTSLPSTIFPSKSTSLPSTSIPSNSTSPPDVNVPSWSQKAKKWLVKTWKKPIGKIAVALIILCLIILVIVLVRRKRRKRPSPQKAVDGTNGFSNIDMPACLLLDAAYVGEMEEIEPAKKNRTQSHGPMPEPIFGASNPFFDDKTKFLHLDNYDVSNRVEREKTRSSSKSETKTRSISNPFYADESKYVKLNDNNESNL</sequence>
<feature type="domain" description="DSL" evidence="10">
    <location>
        <begin position="234"/>
        <end position="278"/>
    </location>
</feature>
<evidence type="ECO:0000256" key="6">
    <source>
        <dbReference type="RuleBase" id="RU280815"/>
    </source>
</evidence>
<dbReference type="Gene3D" id="2.60.40.3510">
    <property type="match status" value="1"/>
</dbReference>
<keyword evidence="1 6" id="KW-0217">Developmental protein</keyword>
<evidence type="ECO:0000313" key="11">
    <source>
        <dbReference type="EnsemblMetazoa" id="XP_028518230.1"/>
    </source>
</evidence>
<keyword evidence="6 8" id="KW-0812">Transmembrane</keyword>
<dbReference type="GO" id="GO:0016020">
    <property type="term" value="C:membrane"/>
    <property type="evidence" value="ECO:0007669"/>
    <property type="project" value="UniProtKB-SubCell"/>
</dbReference>
<evidence type="ECO:0000256" key="7">
    <source>
        <dbReference type="SAM" id="MobiDB-lite"/>
    </source>
</evidence>
<comment type="subcellular location">
    <subcellularLocation>
        <location evidence="6">Membrane</location>
        <topology evidence="6">Single-pass type I membrane protein</topology>
    </subcellularLocation>
</comment>
<dbReference type="GO" id="GO:0007154">
    <property type="term" value="P:cell communication"/>
    <property type="evidence" value="ECO:0007669"/>
    <property type="project" value="InterPro"/>
</dbReference>
<dbReference type="AlphaFoldDB" id="A0A913YRV2"/>
<dbReference type="FunFam" id="2.10.25.140:FF:000001">
    <property type="entry name" value="Delta-like protein"/>
    <property type="match status" value="1"/>
</dbReference>
<keyword evidence="12" id="KW-1185">Reference proteome</keyword>
<keyword evidence="4 5" id="KW-1015">Disulfide bond</keyword>
<feature type="disulfide bond" evidence="5">
    <location>
        <begin position="302"/>
        <end position="311"/>
    </location>
</feature>
<dbReference type="InterPro" id="IPR001774">
    <property type="entry name" value="DSL"/>
</dbReference>
<feature type="region of interest" description="Disordered" evidence="7">
    <location>
        <begin position="552"/>
        <end position="589"/>
    </location>
</feature>
<feature type="disulfide bond" evidence="5">
    <location>
        <begin position="236"/>
        <end position="245"/>
    </location>
</feature>
<dbReference type="RefSeq" id="XP_028518230.1">
    <property type="nucleotide sequence ID" value="XM_028662429.1"/>
</dbReference>
<evidence type="ECO:0000256" key="2">
    <source>
        <dbReference type="ARBA" id="ARBA00022536"/>
    </source>
</evidence>
<evidence type="ECO:0000259" key="10">
    <source>
        <dbReference type="PROSITE" id="PS51051"/>
    </source>
</evidence>
<dbReference type="Proteomes" id="UP000887567">
    <property type="component" value="Unplaced"/>
</dbReference>
<keyword evidence="6 8" id="KW-1133">Transmembrane helix</keyword>
<keyword evidence="2 6" id="KW-0245">EGF-like domain</keyword>
<evidence type="ECO:0000256" key="8">
    <source>
        <dbReference type="SAM" id="Phobius"/>
    </source>
</evidence>
<comment type="function">
    <text evidence="6">Putative Notch ligand involved in the mediation of Notch signaling.</text>
</comment>
<feature type="transmembrane region" description="Helical" evidence="8">
    <location>
        <begin position="608"/>
        <end position="628"/>
    </location>
</feature>
<dbReference type="InterPro" id="IPR042635">
    <property type="entry name" value="MEGF10/SREC1/2-like"/>
</dbReference>
<name>A0A913YRV2_EXADI</name>
<evidence type="ECO:0000256" key="1">
    <source>
        <dbReference type="ARBA" id="ARBA00022473"/>
    </source>
</evidence>
<evidence type="ECO:0000256" key="3">
    <source>
        <dbReference type="ARBA" id="ARBA00022737"/>
    </source>
</evidence>
<dbReference type="EnsemblMetazoa" id="XM_028662429.1">
    <property type="protein sequence ID" value="XP_028518230.1"/>
    <property type="gene ID" value="LOC110249840"/>
</dbReference>
<feature type="compositionally biased region" description="Basic and acidic residues" evidence="7">
    <location>
        <begin position="714"/>
        <end position="729"/>
    </location>
</feature>
<feature type="domain" description="DSL" evidence="10">
    <location>
        <begin position="167"/>
        <end position="212"/>
    </location>
</feature>
<keyword evidence="3 6" id="KW-0677">Repeat</keyword>
<proteinExistence type="predicted"/>
<keyword evidence="6 9" id="KW-0732">Signal</keyword>
<evidence type="ECO:0000256" key="5">
    <source>
        <dbReference type="PROSITE-ProRule" id="PRU00377"/>
    </source>
</evidence>
<feature type="disulfide bond" evidence="5">
    <location>
        <begin position="249"/>
        <end position="261"/>
    </location>
</feature>
<comment type="caution">
    <text evidence="5">Lacks conserved residue(s) required for the propagation of feature annotation.</text>
</comment>
<evidence type="ECO:0000256" key="9">
    <source>
        <dbReference type="SAM" id="SignalP"/>
    </source>
</evidence>
<feature type="disulfide bond" evidence="5">
    <location>
        <begin position="335"/>
        <end position="344"/>
    </location>
</feature>
<feature type="disulfide bond" evidence="5">
    <location>
        <begin position="315"/>
        <end position="327"/>
    </location>
</feature>
<evidence type="ECO:0000313" key="12">
    <source>
        <dbReference type="Proteomes" id="UP000887567"/>
    </source>
</evidence>
<reference evidence="11" key="1">
    <citation type="submission" date="2022-11" db="UniProtKB">
        <authorList>
            <consortium name="EnsemblMetazoa"/>
        </authorList>
    </citation>
    <scope>IDENTIFICATION</scope>
</reference>
<feature type="region of interest" description="Disordered" evidence="7">
    <location>
        <begin position="714"/>
        <end position="733"/>
    </location>
</feature>
<dbReference type="PANTHER" id="PTHR24043:SF12">
    <property type="entry name" value="DELTA-LIKE PROTEIN"/>
    <property type="match status" value="1"/>
</dbReference>
<keyword evidence="6 8" id="KW-0472">Membrane</keyword>
<dbReference type="GO" id="GO:0005044">
    <property type="term" value="F:scavenger receptor activity"/>
    <property type="evidence" value="ECO:0007669"/>
    <property type="project" value="InterPro"/>
</dbReference>
<protein>
    <recommendedName>
        <fullName evidence="6">Delta-like protein</fullName>
    </recommendedName>
</protein>
<feature type="disulfide bond" evidence="5">
    <location>
        <begin position="269"/>
        <end position="278"/>
    </location>
</feature>
<dbReference type="GeneID" id="110249840"/>
<feature type="chain" id="PRO_5037963890" description="Delta-like protein" evidence="9">
    <location>
        <begin position="22"/>
        <end position="754"/>
    </location>
</feature>
<dbReference type="OrthoDB" id="5980124at2759"/>
<dbReference type="PANTHER" id="PTHR24043">
    <property type="entry name" value="SCAVENGER RECEPTOR CLASS F"/>
    <property type="match status" value="1"/>
</dbReference>
<accession>A0A913YRV2</accession>
<feature type="domain" description="DSL" evidence="10">
    <location>
        <begin position="300"/>
        <end position="344"/>
    </location>
</feature>